<gene>
    <name evidence="1" type="ORF">BINO364_LOCUS13916</name>
</gene>
<dbReference type="EMBL" id="OV170227">
    <property type="protein sequence ID" value="CAH0728733.1"/>
    <property type="molecule type" value="Genomic_DNA"/>
</dbReference>
<name>A0A8J9UZ48_9NEOP</name>
<keyword evidence="2" id="KW-1185">Reference proteome</keyword>
<evidence type="ECO:0000313" key="1">
    <source>
        <dbReference type="EMBL" id="CAH0728733.1"/>
    </source>
</evidence>
<sequence>MEKCSNAQAALTATGSGTRRRRVAAIVELRYDSERNDRKSSVGFGARACGRAAPRRPCAVLPASYYTTTAKPFIKFV</sequence>
<dbReference type="AlphaFoldDB" id="A0A8J9UZ48"/>
<feature type="non-terminal residue" evidence="1">
    <location>
        <position position="77"/>
    </location>
</feature>
<dbReference type="OrthoDB" id="7470051at2759"/>
<proteinExistence type="predicted"/>
<accession>A0A8J9UZ48</accession>
<dbReference type="Proteomes" id="UP000838878">
    <property type="component" value="Chromosome 7"/>
</dbReference>
<protein>
    <submittedName>
        <fullName evidence="1">Uncharacterized protein</fullName>
    </submittedName>
</protein>
<reference evidence="1" key="1">
    <citation type="submission" date="2021-12" db="EMBL/GenBank/DDBJ databases">
        <authorList>
            <person name="Martin H S."/>
        </authorList>
    </citation>
    <scope>NUCLEOTIDE SEQUENCE</scope>
</reference>
<evidence type="ECO:0000313" key="2">
    <source>
        <dbReference type="Proteomes" id="UP000838878"/>
    </source>
</evidence>
<organism evidence="1 2">
    <name type="scientific">Brenthis ino</name>
    <name type="common">lesser marbled fritillary</name>
    <dbReference type="NCBI Taxonomy" id="405034"/>
    <lineage>
        <taxon>Eukaryota</taxon>
        <taxon>Metazoa</taxon>
        <taxon>Ecdysozoa</taxon>
        <taxon>Arthropoda</taxon>
        <taxon>Hexapoda</taxon>
        <taxon>Insecta</taxon>
        <taxon>Pterygota</taxon>
        <taxon>Neoptera</taxon>
        <taxon>Endopterygota</taxon>
        <taxon>Lepidoptera</taxon>
        <taxon>Glossata</taxon>
        <taxon>Ditrysia</taxon>
        <taxon>Papilionoidea</taxon>
        <taxon>Nymphalidae</taxon>
        <taxon>Heliconiinae</taxon>
        <taxon>Argynnini</taxon>
        <taxon>Brenthis</taxon>
    </lineage>
</organism>